<dbReference type="EMBL" id="BMLS01000008">
    <property type="protein sequence ID" value="GGO74367.1"/>
    <property type="molecule type" value="Genomic_DNA"/>
</dbReference>
<reference evidence="2" key="1">
    <citation type="journal article" date="2014" name="Int. J. Syst. Evol. Microbiol.">
        <title>Complete genome sequence of Corynebacterium casei LMG S-19264T (=DSM 44701T), isolated from a smear-ripened cheese.</title>
        <authorList>
            <consortium name="US DOE Joint Genome Institute (JGI-PGF)"/>
            <person name="Walter F."/>
            <person name="Albersmeier A."/>
            <person name="Kalinowski J."/>
            <person name="Ruckert C."/>
        </authorList>
    </citation>
    <scope>NUCLEOTIDE SEQUENCE</scope>
    <source>
        <strain evidence="2">CGMCC 1.7086</strain>
    </source>
</reference>
<sequence length="88" mass="9532">MKNSIKFLSVSLALLTSQIANANLLLDKEWLAEQTVAQVQEAVAGLDLPLTKPVIEEVKSVLTLTTEDNNADLIVKAVSKQELLSKAD</sequence>
<organism evidence="2 3">
    <name type="scientific">Bowmanella pacifica</name>
    <dbReference type="NCBI Taxonomy" id="502051"/>
    <lineage>
        <taxon>Bacteria</taxon>
        <taxon>Pseudomonadati</taxon>
        <taxon>Pseudomonadota</taxon>
        <taxon>Gammaproteobacteria</taxon>
        <taxon>Alteromonadales</taxon>
        <taxon>Alteromonadaceae</taxon>
        <taxon>Bowmanella</taxon>
    </lineage>
</organism>
<dbReference type="RefSeq" id="WP_188698817.1">
    <property type="nucleotide sequence ID" value="NZ_BMLS01000008.1"/>
</dbReference>
<evidence type="ECO:0000256" key="1">
    <source>
        <dbReference type="SAM" id="SignalP"/>
    </source>
</evidence>
<proteinExistence type="predicted"/>
<accession>A0A918DMT5</accession>
<protein>
    <submittedName>
        <fullName evidence="2">Uncharacterized protein</fullName>
    </submittedName>
</protein>
<evidence type="ECO:0000313" key="3">
    <source>
        <dbReference type="Proteomes" id="UP000606935"/>
    </source>
</evidence>
<keyword evidence="3" id="KW-1185">Reference proteome</keyword>
<comment type="caution">
    <text evidence="2">The sequence shown here is derived from an EMBL/GenBank/DDBJ whole genome shotgun (WGS) entry which is preliminary data.</text>
</comment>
<reference evidence="2" key="2">
    <citation type="submission" date="2020-09" db="EMBL/GenBank/DDBJ databases">
        <authorList>
            <person name="Sun Q."/>
            <person name="Zhou Y."/>
        </authorList>
    </citation>
    <scope>NUCLEOTIDE SEQUENCE</scope>
    <source>
        <strain evidence="2">CGMCC 1.7086</strain>
    </source>
</reference>
<dbReference type="AlphaFoldDB" id="A0A918DMT5"/>
<gene>
    <name evidence="2" type="ORF">GCM10010982_37030</name>
</gene>
<evidence type="ECO:0000313" key="2">
    <source>
        <dbReference type="EMBL" id="GGO74367.1"/>
    </source>
</evidence>
<keyword evidence="1" id="KW-0732">Signal</keyword>
<name>A0A918DMT5_9ALTE</name>
<dbReference type="Proteomes" id="UP000606935">
    <property type="component" value="Unassembled WGS sequence"/>
</dbReference>
<feature type="chain" id="PRO_5037756172" evidence="1">
    <location>
        <begin position="23"/>
        <end position="88"/>
    </location>
</feature>
<feature type="signal peptide" evidence="1">
    <location>
        <begin position="1"/>
        <end position="22"/>
    </location>
</feature>